<sequence>MANWTEVTTLEQWNEIFDQSAEKPFVMLKHSTTCPVSASALEEYDEYLGKNPNEKVNYYLVKVIETRPVSNQIAEDVGVKHASPQIIYVKDKFAEWNTSHWSVTSKHISAVLD</sequence>
<dbReference type="InterPro" id="IPR036249">
    <property type="entry name" value="Thioredoxin-like_sf"/>
</dbReference>
<dbReference type="RefSeq" id="WP_042233296.1">
    <property type="nucleotide sequence ID" value="NZ_CP026520.1"/>
</dbReference>
<dbReference type="NCBIfam" id="TIGR04019">
    <property type="entry name" value="B_thiol_YtxJ"/>
    <property type="match status" value="1"/>
</dbReference>
<dbReference type="KEGG" id="pchi:PC41400_20850"/>
<reference evidence="2 3" key="1">
    <citation type="submission" date="2018-01" db="EMBL/GenBank/DDBJ databases">
        <title>The whole genome sequencing and assembly of Paenibacillus chitinolyticus KCCM 41400 strain.</title>
        <authorList>
            <person name="Kim J.-Y."/>
            <person name="Park M.-K."/>
            <person name="Lee Y.-J."/>
            <person name="Yi H."/>
            <person name="Bahn Y.-S."/>
            <person name="Kim J.F."/>
            <person name="Lee D.-W."/>
        </authorList>
    </citation>
    <scope>NUCLEOTIDE SEQUENCE [LARGE SCALE GENOMIC DNA]</scope>
    <source>
        <strain evidence="2 3">KCCM 41400</strain>
    </source>
</reference>
<proteinExistence type="predicted"/>
<dbReference type="Proteomes" id="UP000288943">
    <property type="component" value="Chromosome"/>
</dbReference>
<dbReference type="Proteomes" id="UP001527202">
    <property type="component" value="Unassembled WGS sequence"/>
</dbReference>
<accession>A0A410X597</accession>
<dbReference type="AlphaFoldDB" id="A0A410X597"/>
<protein>
    <submittedName>
        <fullName evidence="2">Bacillithiol system redox-active protein YtxJ</fullName>
    </submittedName>
</protein>
<dbReference type="EMBL" id="CP026520">
    <property type="protein sequence ID" value="QAV21766.1"/>
    <property type="molecule type" value="Genomic_DNA"/>
</dbReference>
<evidence type="ECO:0000313" key="3">
    <source>
        <dbReference type="Proteomes" id="UP000288943"/>
    </source>
</evidence>
<keyword evidence="4" id="KW-1185">Reference proteome</keyword>
<dbReference type="GeneID" id="95377244"/>
<evidence type="ECO:0000313" key="4">
    <source>
        <dbReference type="Proteomes" id="UP001527202"/>
    </source>
</evidence>
<reference evidence="1 4" key="2">
    <citation type="submission" date="2022-05" db="EMBL/GenBank/DDBJ databases">
        <title>Genome Sequencing of Bee-Associated Microbes.</title>
        <authorList>
            <person name="Dunlap C."/>
        </authorList>
    </citation>
    <scope>NUCLEOTIDE SEQUENCE [LARGE SCALE GENOMIC DNA]</scope>
    <source>
        <strain evidence="1 4">NRRL B-23120</strain>
    </source>
</reference>
<dbReference type="Pfam" id="PF11009">
    <property type="entry name" value="BrxC"/>
    <property type="match status" value="1"/>
</dbReference>
<evidence type="ECO:0000313" key="1">
    <source>
        <dbReference type="EMBL" id="MCY9595961.1"/>
    </source>
</evidence>
<dbReference type="Gene3D" id="3.40.30.10">
    <property type="entry name" value="Glutaredoxin"/>
    <property type="match status" value="1"/>
</dbReference>
<name>A0A410X597_9BACL</name>
<dbReference type="SUPFAM" id="SSF52833">
    <property type="entry name" value="Thioredoxin-like"/>
    <property type="match status" value="1"/>
</dbReference>
<dbReference type="InterPro" id="IPR022551">
    <property type="entry name" value="BrxC"/>
</dbReference>
<gene>
    <name evidence="2" type="primary">ytxJ</name>
    <name evidence="1" type="ORF">M5X16_09255</name>
    <name evidence="2" type="ORF">PC41400_20850</name>
</gene>
<dbReference type="EMBL" id="JAMDMJ010000009">
    <property type="protein sequence ID" value="MCY9595961.1"/>
    <property type="molecule type" value="Genomic_DNA"/>
</dbReference>
<organism evidence="2 3">
    <name type="scientific">Paenibacillus chitinolyticus</name>
    <dbReference type="NCBI Taxonomy" id="79263"/>
    <lineage>
        <taxon>Bacteria</taxon>
        <taxon>Bacillati</taxon>
        <taxon>Bacillota</taxon>
        <taxon>Bacilli</taxon>
        <taxon>Bacillales</taxon>
        <taxon>Paenibacillaceae</taxon>
        <taxon>Paenibacillus</taxon>
    </lineage>
</organism>
<evidence type="ECO:0000313" key="2">
    <source>
        <dbReference type="EMBL" id="QAV21766.1"/>
    </source>
</evidence>
<dbReference type="OrthoDB" id="677051at2"/>